<dbReference type="EMBL" id="JANUHB010000001">
    <property type="protein sequence ID" value="MCS0807037.1"/>
    <property type="molecule type" value="Genomic_DNA"/>
</dbReference>
<evidence type="ECO:0000313" key="4">
    <source>
        <dbReference type="EMBL" id="MCS0807037.1"/>
    </source>
</evidence>
<dbReference type="SMART" id="SM00116">
    <property type="entry name" value="CBS"/>
    <property type="match status" value="2"/>
</dbReference>
<comment type="caution">
    <text evidence="4">The sequence shown here is derived from an EMBL/GenBank/DDBJ whole genome shotgun (WGS) entry which is preliminary data.</text>
</comment>
<organism evidence="4 5">
    <name type="scientific">Massilia agilis</name>
    <dbReference type="NCBI Taxonomy" id="1811226"/>
    <lineage>
        <taxon>Bacteria</taxon>
        <taxon>Pseudomonadati</taxon>
        <taxon>Pseudomonadota</taxon>
        <taxon>Betaproteobacteria</taxon>
        <taxon>Burkholderiales</taxon>
        <taxon>Oxalobacteraceae</taxon>
        <taxon>Telluria group</taxon>
        <taxon>Massilia</taxon>
    </lineage>
</organism>
<dbReference type="PROSITE" id="PS51371">
    <property type="entry name" value="CBS"/>
    <property type="match status" value="2"/>
</dbReference>
<dbReference type="Pfam" id="PF00571">
    <property type="entry name" value="CBS"/>
    <property type="match status" value="2"/>
</dbReference>
<evidence type="ECO:0000259" key="3">
    <source>
        <dbReference type="PROSITE" id="PS51371"/>
    </source>
</evidence>
<dbReference type="PANTHER" id="PTHR43080">
    <property type="entry name" value="CBS DOMAIN-CONTAINING PROTEIN CBSX3, MITOCHONDRIAL"/>
    <property type="match status" value="1"/>
</dbReference>
<dbReference type="Proteomes" id="UP001206126">
    <property type="component" value="Unassembled WGS sequence"/>
</dbReference>
<evidence type="ECO:0000256" key="2">
    <source>
        <dbReference type="PROSITE-ProRule" id="PRU00703"/>
    </source>
</evidence>
<keyword evidence="1 2" id="KW-0129">CBS domain</keyword>
<sequence>MQTIQDVMTRDVRTISPQDNVQHAAQMMDELNVGAIPVCDGDKLVGMITDRDITVRSTAAGQAPQSTRVADVMSTDVRTCTSNQSVDEVLGQMGDVQIRRVPVLDEQSHRMIGIVSLGDMATKHSAGIDHALDEISSPSAPDRPQTQH</sequence>
<gene>
    <name evidence="4" type="ORF">NX774_03775</name>
</gene>
<dbReference type="InterPro" id="IPR051257">
    <property type="entry name" value="Diverse_CBS-Domain"/>
</dbReference>
<name>A0ABT2D6U7_9BURK</name>
<feature type="domain" description="CBS" evidence="3">
    <location>
        <begin position="73"/>
        <end position="132"/>
    </location>
</feature>
<keyword evidence="5" id="KW-1185">Reference proteome</keyword>
<proteinExistence type="predicted"/>
<dbReference type="RefSeq" id="WP_258820812.1">
    <property type="nucleotide sequence ID" value="NZ_JANUHB010000001.1"/>
</dbReference>
<dbReference type="Gene3D" id="3.10.580.10">
    <property type="entry name" value="CBS-domain"/>
    <property type="match status" value="1"/>
</dbReference>
<dbReference type="SUPFAM" id="SSF54631">
    <property type="entry name" value="CBS-domain pair"/>
    <property type="match status" value="1"/>
</dbReference>
<evidence type="ECO:0000256" key="1">
    <source>
        <dbReference type="ARBA" id="ARBA00023122"/>
    </source>
</evidence>
<accession>A0ABT2D6U7</accession>
<dbReference type="CDD" id="cd04622">
    <property type="entry name" value="CBS_pair_HRP1_like"/>
    <property type="match status" value="1"/>
</dbReference>
<reference evidence="4 5" key="1">
    <citation type="submission" date="2022-08" db="EMBL/GenBank/DDBJ databases">
        <title>Reclassification of Massilia species as members of the genera Telluria, Duganella, Pseudoduganella, Mokoshia gen. nov. and Zemynaea gen. nov. using orthogonal and non-orthogonal genome-based approaches.</title>
        <authorList>
            <person name="Bowman J.P."/>
        </authorList>
    </citation>
    <scope>NUCLEOTIDE SEQUENCE [LARGE SCALE GENOMIC DNA]</scope>
    <source>
        <strain evidence="4 5">JCM 31605</strain>
    </source>
</reference>
<feature type="domain" description="CBS" evidence="3">
    <location>
        <begin position="8"/>
        <end position="64"/>
    </location>
</feature>
<dbReference type="InterPro" id="IPR046342">
    <property type="entry name" value="CBS_dom_sf"/>
</dbReference>
<protein>
    <submittedName>
        <fullName evidence="4">CBS domain-containing protein</fullName>
    </submittedName>
</protein>
<dbReference type="PANTHER" id="PTHR43080:SF2">
    <property type="entry name" value="CBS DOMAIN-CONTAINING PROTEIN"/>
    <property type="match status" value="1"/>
</dbReference>
<dbReference type="InterPro" id="IPR000644">
    <property type="entry name" value="CBS_dom"/>
</dbReference>
<evidence type="ECO:0000313" key="5">
    <source>
        <dbReference type="Proteomes" id="UP001206126"/>
    </source>
</evidence>